<name>A0A1X9TL79_ECOLX</name>
<reference evidence="1 2" key="1">
    <citation type="submission" date="2019-12" db="EMBL/GenBank/DDBJ databases">
        <title>Enteriobacteria Tanzani isolates_10432.</title>
        <authorList>
            <person name="Subbiah M."/>
            <person name="Call D."/>
        </authorList>
    </citation>
    <scope>NUCLEOTIDE SEQUENCE [LARGE SCALE GENOMIC DNA]</scope>
    <source>
        <strain evidence="1 2">10432wF6</strain>
    </source>
</reference>
<dbReference type="EMBL" id="WTMY01000078">
    <property type="protein sequence ID" value="MWL46020.1"/>
    <property type="molecule type" value="Genomic_DNA"/>
</dbReference>
<comment type="caution">
    <text evidence="1">The sequence shown here is derived from an EMBL/GenBank/DDBJ whole genome shotgun (WGS) entry which is preliminary data.</text>
</comment>
<accession>A0A1X9TL79</accession>
<sequence length="370" mass="41845">MLINIENATPEKVLNNSFAIAVENILRAFAEQKHLVIGARVFFKTIINDQSGLYSLSSKSYAQEALSGLTEYYAILDQVSFYVSVDFNISDKSFKWVQIGESFKFVCGPLYFNDSAQLQKTKIVCENPLDSDFFKVIAAHYAEGINLSRCEMGFIALNGGGGSTKDIFERAIQNNEIVFCIVDNDKKHPGAPFGGTCSHFLGSQITRSGFVEILDVHEIESLVPLSTIEDVLRSQSQLQQKEKSLIFFKHLCSVDESVKFYIDHKKGFDFKTALELDRKHGAYWRPILKKLDIKYDCEYIESKRCSCNAACVSYDGFGENLLSNTLKYIQKGSLKKYNPHLTPVLSDKWYKLGKNFFSWSCGPYKKARVG</sequence>
<organism evidence="1 2">
    <name type="scientific">Escherichia coli</name>
    <dbReference type="NCBI Taxonomy" id="562"/>
    <lineage>
        <taxon>Bacteria</taxon>
        <taxon>Pseudomonadati</taxon>
        <taxon>Pseudomonadota</taxon>
        <taxon>Gammaproteobacteria</taxon>
        <taxon>Enterobacterales</taxon>
        <taxon>Enterobacteriaceae</taxon>
        <taxon>Escherichia</taxon>
    </lineage>
</organism>
<evidence type="ECO:0000313" key="1">
    <source>
        <dbReference type="EMBL" id="MWL46020.1"/>
    </source>
</evidence>
<dbReference type="Proteomes" id="UP000487258">
    <property type="component" value="Unassembled WGS sequence"/>
</dbReference>
<proteinExistence type="predicted"/>
<dbReference type="RefSeq" id="WP_000906719.1">
    <property type="nucleotide sequence ID" value="NZ_AP021944.1"/>
</dbReference>
<dbReference type="AlphaFoldDB" id="A0A1X9TL79"/>
<protein>
    <submittedName>
        <fullName evidence="1">Uncharacterized protein</fullName>
    </submittedName>
</protein>
<gene>
    <name evidence="1" type="ORF">GQM04_10905</name>
</gene>
<evidence type="ECO:0000313" key="2">
    <source>
        <dbReference type="Proteomes" id="UP000487258"/>
    </source>
</evidence>